<dbReference type="AlphaFoldDB" id="A0A4Z2HDC3"/>
<feature type="region of interest" description="Disordered" evidence="1">
    <location>
        <begin position="43"/>
        <end position="62"/>
    </location>
</feature>
<proteinExistence type="predicted"/>
<accession>A0A4Z2HDC3</accession>
<reference evidence="2 3" key="1">
    <citation type="submission" date="2019-03" db="EMBL/GenBank/DDBJ databases">
        <title>First draft genome of Liparis tanakae, snailfish: a comprehensive survey of snailfish specific genes.</title>
        <authorList>
            <person name="Kim W."/>
            <person name="Song I."/>
            <person name="Jeong J.-H."/>
            <person name="Kim D."/>
            <person name="Kim S."/>
            <person name="Ryu S."/>
            <person name="Song J.Y."/>
            <person name="Lee S.K."/>
        </authorList>
    </citation>
    <scope>NUCLEOTIDE SEQUENCE [LARGE SCALE GENOMIC DNA]</scope>
    <source>
        <tissue evidence="2">Muscle</tissue>
    </source>
</reference>
<evidence type="ECO:0000313" key="2">
    <source>
        <dbReference type="EMBL" id="TNN62802.1"/>
    </source>
</evidence>
<evidence type="ECO:0000313" key="3">
    <source>
        <dbReference type="Proteomes" id="UP000314294"/>
    </source>
</evidence>
<feature type="compositionally biased region" description="Pro residues" evidence="1">
    <location>
        <begin position="43"/>
        <end position="55"/>
    </location>
</feature>
<comment type="caution">
    <text evidence="2">The sequence shown here is derived from an EMBL/GenBank/DDBJ whole genome shotgun (WGS) entry which is preliminary data.</text>
</comment>
<dbReference type="EMBL" id="SRLO01000286">
    <property type="protein sequence ID" value="TNN62802.1"/>
    <property type="molecule type" value="Genomic_DNA"/>
</dbReference>
<keyword evidence="3" id="KW-1185">Reference proteome</keyword>
<organism evidence="2 3">
    <name type="scientific">Liparis tanakae</name>
    <name type="common">Tanaka's snailfish</name>
    <dbReference type="NCBI Taxonomy" id="230148"/>
    <lineage>
        <taxon>Eukaryota</taxon>
        <taxon>Metazoa</taxon>
        <taxon>Chordata</taxon>
        <taxon>Craniata</taxon>
        <taxon>Vertebrata</taxon>
        <taxon>Euteleostomi</taxon>
        <taxon>Actinopterygii</taxon>
        <taxon>Neopterygii</taxon>
        <taxon>Teleostei</taxon>
        <taxon>Neoteleostei</taxon>
        <taxon>Acanthomorphata</taxon>
        <taxon>Eupercaria</taxon>
        <taxon>Perciformes</taxon>
        <taxon>Cottioidei</taxon>
        <taxon>Cottales</taxon>
        <taxon>Liparidae</taxon>
        <taxon>Liparis</taxon>
    </lineage>
</organism>
<dbReference type="OrthoDB" id="10029800at2759"/>
<evidence type="ECO:0000256" key="1">
    <source>
        <dbReference type="SAM" id="MobiDB-lite"/>
    </source>
</evidence>
<dbReference type="Proteomes" id="UP000314294">
    <property type="component" value="Unassembled WGS sequence"/>
</dbReference>
<protein>
    <submittedName>
        <fullName evidence="2">Uncharacterized protein</fullName>
    </submittedName>
</protein>
<sequence>MLYWDCRPYPSSRWTEPSFLGQVTSFPPTPRMHHLPAPPPYSPFLPAAPPPPPPLSHGGPFQPGNFYYGPNQTLQAAGEERNAVATLANYIEGACLSIRGEEPVWRPY</sequence>
<gene>
    <name evidence="2" type="ORF">EYF80_027028</name>
</gene>
<name>A0A4Z2HDC3_9TELE</name>